<dbReference type="RefSeq" id="XP_007394877.1">
    <property type="nucleotide sequence ID" value="XM_007394815.1"/>
</dbReference>
<protein>
    <recommendedName>
        <fullName evidence="1">Aldehyde dehydrogenase domain-containing protein</fullName>
    </recommendedName>
</protein>
<dbReference type="HOGENOM" id="CLU_005391_1_9_1"/>
<dbReference type="InterPro" id="IPR016161">
    <property type="entry name" value="Ald_DH/histidinol_DH"/>
</dbReference>
<accession>K5WDE9</accession>
<dbReference type="InterPro" id="IPR015590">
    <property type="entry name" value="Aldehyde_DH_dom"/>
</dbReference>
<keyword evidence="3" id="KW-1185">Reference proteome</keyword>
<evidence type="ECO:0000313" key="2">
    <source>
        <dbReference type="EMBL" id="EKM57049.1"/>
    </source>
</evidence>
<dbReference type="GeneID" id="18911011"/>
<name>K5WDE9_PHACS</name>
<dbReference type="GO" id="GO:0016620">
    <property type="term" value="F:oxidoreductase activity, acting on the aldehyde or oxo group of donors, NAD or NADP as acceptor"/>
    <property type="evidence" value="ECO:0007669"/>
    <property type="project" value="InterPro"/>
</dbReference>
<dbReference type="AlphaFoldDB" id="K5WDE9"/>
<proteinExistence type="predicted"/>
<dbReference type="InterPro" id="IPR016163">
    <property type="entry name" value="Ald_DH_C"/>
</dbReference>
<organism evidence="2 3">
    <name type="scientific">Phanerochaete carnosa (strain HHB-10118-sp)</name>
    <name type="common">White-rot fungus</name>
    <name type="synonym">Peniophora carnosa</name>
    <dbReference type="NCBI Taxonomy" id="650164"/>
    <lineage>
        <taxon>Eukaryota</taxon>
        <taxon>Fungi</taxon>
        <taxon>Dikarya</taxon>
        <taxon>Basidiomycota</taxon>
        <taxon>Agaricomycotina</taxon>
        <taxon>Agaricomycetes</taxon>
        <taxon>Polyporales</taxon>
        <taxon>Phanerochaetaceae</taxon>
        <taxon>Phanerochaete</taxon>
    </lineage>
</organism>
<evidence type="ECO:0000313" key="3">
    <source>
        <dbReference type="Proteomes" id="UP000008370"/>
    </source>
</evidence>
<gene>
    <name evidence="2" type="ORF">PHACADRAFT_194624</name>
</gene>
<feature type="domain" description="Aldehyde dehydrogenase" evidence="1">
    <location>
        <begin position="24"/>
        <end position="129"/>
    </location>
</feature>
<evidence type="ECO:0000259" key="1">
    <source>
        <dbReference type="Pfam" id="PF00171"/>
    </source>
</evidence>
<dbReference type="OrthoDB" id="310895at2759"/>
<dbReference type="Pfam" id="PF00171">
    <property type="entry name" value="Aldedh"/>
    <property type="match status" value="1"/>
</dbReference>
<dbReference type="EMBL" id="JH930471">
    <property type="protein sequence ID" value="EKM57049.1"/>
    <property type="molecule type" value="Genomic_DNA"/>
</dbReference>
<dbReference type="SUPFAM" id="SSF53720">
    <property type="entry name" value="ALDH-like"/>
    <property type="match status" value="1"/>
</dbReference>
<dbReference type="PANTHER" id="PTHR42804">
    <property type="entry name" value="ALDEHYDE DEHYDROGENASE"/>
    <property type="match status" value="1"/>
</dbReference>
<dbReference type="InParanoid" id="K5WDE9"/>
<dbReference type="STRING" id="650164.K5WDE9"/>
<dbReference type="KEGG" id="pco:PHACADRAFT_194624"/>
<reference evidence="2 3" key="1">
    <citation type="journal article" date="2012" name="BMC Genomics">
        <title>Comparative genomics of the white-rot fungi, Phanerochaete carnosa and P. chrysosporium, to elucidate the genetic basis of the distinct wood types they colonize.</title>
        <authorList>
            <person name="Suzuki H."/>
            <person name="MacDonald J."/>
            <person name="Syed K."/>
            <person name="Salamov A."/>
            <person name="Hori C."/>
            <person name="Aerts A."/>
            <person name="Henrissat B."/>
            <person name="Wiebenga A."/>
            <person name="vanKuyk P.A."/>
            <person name="Barry K."/>
            <person name="Lindquist E."/>
            <person name="LaButti K."/>
            <person name="Lapidus A."/>
            <person name="Lucas S."/>
            <person name="Coutinho P."/>
            <person name="Gong Y."/>
            <person name="Samejima M."/>
            <person name="Mahadevan R."/>
            <person name="Abou-Zaid M."/>
            <person name="de Vries R.P."/>
            <person name="Igarashi K."/>
            <person name="Yadav J.S."/>
            <person name="Grigoriev I.V."/>
            <person name="Master E.R."/>
        </authorList>
    </citation>
    <scope>NUCLEOTIDE SEQUENCE [LARGE SCALE GENOMIC DNA]</scope>
    <source>
        <strain evidence="2 3">HHB-10118-sp</strain>
    </source>
</reference>
<dbReference type="Gene3D" id="3.40.309.10">
    <property type="entry name" value="Aldehyde Dehydrogenase, Chain A, domain 2"/>
    <property type="match status" value="1"/>
</dbReference>
<sequence>MSYSRSSALTVSAPTAAGAVRGHLRQFLHAFAGAAASIKQGDGFKATTQQGPVASKTQLDRVLGYIESGKQEGARIVTGGSRAEGLGYFIKSTIFVDVKLDTKIVREEIFGPIGVVSKFKTEEEALEAAT</sequence>
<dbReference type="PANTHER" id="PTHR42804:SF1">
    <property type="entry name" value="ALDEHYDE DEHYDROGENASE-RELATED"/>
    <property type="match status" value="1"/>
</dbReference>
<dbReference type="Proteomes" id="UP000008370">
    <property type="component" value="Unassembled WGS sequence"/>
</dbReference>